<keyword evidence="3" id="KW-1185">Reference proteome</keyword>
<accession>A0A9D4G9B6</accession>
<evidence type="ECO:0000256" key="1">
    <source>
        <dbReference type="SAM" id="MobiDB-lite"/>
    </source>
</evidence>
<feature type="region of interest" description="Disordered" evidence="1">
    <location>
        <begin position="112"/>
        <end position="131"/>
    </location>
</feature>
<gene>
    <name evidence="2" type="ORF">DPMN_139329</name>
</gene>
<comment type="caution">
    <text evidence="2">The sequence shown here is derived from an EMBL/GenBank/DDBJ whole genome shotgun (WGS) entry which is preliminary data.</text>
</comment>
<reference evidence="2" key="2">
    <citation type="submission" date="2020-11" db="EMBL/GenBank/DDBJ databases">
        <authorList>
            <person name="McCartney M.A."/>
            <person name="Auch B."/>
            <person name="Kono T."/>
            <person name="Mallez S."/>
            <person name="Becker A."/>
            <person name="Gohl D.M."/>
            <person name="Silverstein K.A.T."/>
            <person name="Koren S."/>
            <person name="Bechman K.B."/>
            <person name="Herman A."/>
            <person name="Abrahante J.E."/>
            <person name="Garbe J."/>
        </authorList>
    </citation>
    <scope>NUCLEOTIDE SEQUENCE</scope>
    <source>
        <strain evidence="2">Duluth1</strain>
        <tissue evidence="2">Whole animal</tissue>
    </source>
</reference>
<reference evidence="2" key="1">
    <citation type="journal article" date="2019" name="bioRxiv">
        <title>The Genome of the Zebra Mussel, Dreissena polymorpha: A Resource for Invasive Species Research.</title>
        <authorList>
            <person name="McCartney M.A."/>
            <person name="Auch B."/>
            <person name="Kono T."/>
            <person name="Mallez S."/>
            <person name="Zhang Y."/>
            <person name="Obille A."/>
            <person name="Becker A."/>
            <person name="Abrahante J.E."/>
            <person name="Garbe J."/>
            <person name="Badalamenti J.P."/>
            <person name="Herman A."/>
            <person name="Mangelson H."/>
            <person name="Liachko I."/>
            <person name="Sullivan S."/>
            <person name="Sone E.D."/>
            <person name="Koren S."/>
            <person name="Silverstein K.A.T."/>
            <person name="Beckman K.B."/>
            <person name="Gohl D.M."/>
        </authorList>
    </citation>
    <scope>NUCLEOTIDE SEQUENCE</scope>
    <source>
        <strain evidence="2">Duluth1</strain>
        <tissue evidence="2">Whole animal</tissue>
    </source>
</reference>
<evidence type="ECO:0000313" key="2">
    <source>
        <dbReference type="EMBL" id="KAH3810930.1"/>
    </source>
</evidence>
<organism evidence="2 3">
    <name type="scientific">Dreissena polymorpha</name>
    <name type="common">Zebra mussel</name>
    <name type="synonym">Mytilus polymorpha</name>
    <dbReference type="NCBI Taxonomy" id="45954"/>
    <lineage>
        <taxon>Eukaryota</taxon>
        <taxon>Metazoa</taxon>
        <taxon>Spiralia</taxon>
        <taxon>Lophotrochozoa</taxon>
        <taxon>Mollusca</taxon>
        <taxon>Bivalvia</taxon>
        <taxon>Autobranchia</taxon>
        <taxon>Heteroconchia</taxon>
        <taxon>Euheterodonta</taxon>
        <taxon>Imparidentia</taxon>
        <taxon>Neoheterodontei</taxon>
        <taxon>Myida</taxon>
        <taxon>Dreissenoidea</taxon>
        <taxon>Dreissenidae</taxon>
        <taxon>Dreissena</taxon>
    </lineage>
</organism>
<dbReference type="AlphaFoldDB" id="A0A9D4G9B6"/>
<evidence type="ECO:0000313" key="3">
    <source>
        <dbReference type="Proteomes" id="UP000828390"/>
    </source>
</evidence>
<protein>
    <submittedName>
        <fullName evidence="2">Uncharacterized protein</fullName>
    </submittedName>
</protein>
<dbReference type="EMBL" id="JAIWYP010000006">
    <property type="protein sequence ID" value="KAH3810930.1"/>
    <property type="molecule type" value="Genomic_DNA"/>
</dbReference>
<name>A0A9D4G9B6_DREPO</name>
<sequence>MKEEIRGSAFSAQEEVKRFKKENDVTRRFKGNRVQFEFNEDIADNLKQIDWSIEHGKTGFCRELIAETLTNIKKRNKLIRIADTSEGGWDTVKLYEFNIVASDSEDESKINRADNKAVKKKKTQQKASRLL</sequence>
<dbReference type="Proteomes" id="UP000828390">
    <property type="component" value="Unassembled WGS sequence"/>
</dbReference>
<proteinExistence type="predicted"/>